<gene>
    <name evidence="2" type="ORF">BN2614_LOCUS6</name>
</gene>
<dbReference type="Proteomes" id="UP000269945">
    <property type="component" value="Unassembled WGS sequence"/>
</dbReference>
<feature type="compositionally biased region" description="Basic residues" evidence="1">
    <location>
        <begin position="1"/>
        <end position="18"/>
    </location>
</feature>
<feature type="region of interest" description="Disordered" evidence="1">
    <location>
        <begin position="1"/>
        <end position="60"/>
    </location>
</feature>
<sequence length="60" mass="6137">MALARGHLKSRALQKRIQRQAAPSSTAAASWREAGDPPPDSAASHQGCRGLTPAGQCAAA</sequence>
<name>A0A9X9Q5J8_GULGU</name>
<dbReference type="EMBL" id="CYRY02038258">
    <property type="protein sequence ID" value="VCX30497.1"/>
    <property type="molecule type" value="Genomic_DNA"/>
</dbReference>
<keyword evidence="3" id="KW-1185">Reference proteome</keyword>
<organism evidence="2 3">
    <name type="scientific">Gulo gulo</name>
    <name type="common">Wolverine</name>
    <name type="synonym">Gluton</name>
    <dbReference type="NCBI Taxonomy" id="48420"/>
    <lineage>
        <taxon>Eukaryota</taxon>
        <taxon>Metazoa</taxon>
        <taxon>Chordata</taxon>
        <taxon>Craniata</taxon>
        <taxon>Vertebrata</taxon>
        <taxon>Euteleostomi</taxon>
        <taxon>Mammalia</taxon>
        <taxon>Eutheria</taxon>
        <taxon>Laurasiatheria</taxon>
        <taxon>Carnivora</taxon>
        <taxon>Caniformia</taxon>
        <taxon>Musteloidea</taxon>
        <taxon>Mustelidae</taxon>
        <taxon>Guloninae</taxon>
        <taxon>Gulo</taxon>
    </lineage>
</organism>
<protein>
    <submittedName>
        <fullName evidence="2">Uncharacterized protein</fullName>
    </submittedName>
</protein>
<evidence type="ECO:0000313" key="2">
    <source>
        <dbReference type="EMBL" id="VCX30497.1"/>
    </source>
</evidence>
<proteinExistence type="predicted"/>
<evidence type="ECO:0000256" key="1">
    <source>
        <dbReference type="SAM" id="MobiDB-lite"/>
    </source>
</evidence>
<feature type="non-terminal residue" evidence="2">
    <location>
        <position position="60"/>
    </location>
</feature>
<evidence type="ECO:0000313" key="3">
    <source>
        <dbReference type="Proteomes" id="UP000269945"/>
    </source>
</evidence>
<dbReference type="AlphaFoldDB" id="A0A9X9Q5J8"/>
<reference evidence="2 3" key="1">
    <citation type="submission" date="2018-10" db="EMBL/GenBank/DDBJ databases">
        <authorList>
            <person name="Ekblom R."/>
            <person name="Jareborg N."/>
        </authorList>
    </citation>
    <scope>NUCLEOTIDE SEQUENCE [LARGE SCALE GENOMIC DNA]</scope>
    <source>
        <tissue evidence="2">Muscle</tissue>
    </source>
</reference>
<accession>A0A9X9Q5J8</accession>
<comment type="caution">
    <text evidence="2">The sequence shown here is derived from an EMBL/GenBank/DDBJ whole genome shotgun (WGS) entry which is preliminary data.</text>
</comment>